<feature type="domain" description="DUF7829" evidence="2">
    <location>
        <begin position="320"/>
        <end position="412"/>
    </location>
</feature>
<reference evidence="4" key="1">
    <citation type="submission" date="2023-01" db="EMBL/GenBank/DDBJ databases">
        <title>Xenophilus mangrovi sp. nov., isolated from soil of Mangrove nature reserve.</title>
        <authorList>
            <person name="Xu S."/>
            <person name="Liu Z."/>
            <person name="Xu Y."/>
        </authorList>
    </citation>
    <scope>NUCLEOTIDE SEQUENCE</scope>
    <source>
        <strain evidence="4">YW8</strain>
    </source>
</reference>
<dbReference type="InterPro" id="IPR057152">
    <property type="entry name" value="DUF7830"/>
</dbReference>
<dbReference type="EMBL" id="JAQIPB010000004">
    <property type="protein sequence ID" value="MDA7417123.1"/>
    <property type="molecule type" value="Genomic_DNA"/>
</dbReference>
<dbReference type="Pfam" id="PF19500">
    <property type="entry name" value="DUF6035"/>
    <property type="match status" value="1"/>
</dbReference>
<sequence length="422" mass="49783">MQLRFDVKRLIKEDRAKYLCPECFVPVSLVSRKESRRFFFRHLVEDGRCSAVTRGELSQSDINARKYNGAKESFLHREMKQWLADSLRASGLFTDIAQEARWTGPITGAWRKPDVSAMYGELKIAFEVQLSTTFLDVIAERWSFYQKEGGLVIWVFARFDDERRRLTQDDLFFLNNQNAFVVSKGTRDASVAANDFLMDCTWAEPALPHIAPTLGHARISFSQLTLDTERQQAYYFDHQGLKTQLQADLAEERRNWPAYFEEWWLELASRKSSQEEQEDDVWRFPESSPIHWNDWGMLQETCLAAYGREQSRHLPVAMLNVFYSAKHGKPIGIRRRHFIEVAHYVVESYPRYLRWFRRALEVFERGPLLAEQDQSGKWAIKVKRYKQAMKNRDTRYDVDETHRQLFEWLFPELAPLPRQTGE</sequence>
<dbReference type="InterPro" id="IPR046099">
    <property type="entry name" value="DUF6035"/>
</dbReference>
<feature type="domain" description="DUF7830" evidence="3">
    <location>
        <begin position="1"/>
        <end position="55"/>
    </location>
</feature>
<proteinExistence type="predicted"/>
<feature type="domain" description="DUF6035" evidence="1">
    <location>
        <begin position="68"/>
        <end position="238"/>
    </location>
</feature>
<accession>A0AAE3N8Y0</accession>
<evidence type="ECO:0000259" key="1">
    <source>
        <dbReference type="Pfam" id="PF19500"/>
    </source>
</evidence>
<name>A0AAE3N8Y0_9BURK</name>
<dbReference type="InterPro" id="IPR057151">
    <property type="entry name" value="DUF7829"/>
</dbReference>
<evidence type="ECO:0000313" key="4">
    <source>
        <dbReference type="EMBL" id="MDA7417123.1"/>
    </source>
</evidence>
<dbReference type="Proteomes" id="UP001212602">
    <property type="component" value="Unassembled WGS sequence"/>
</dbReference>
<evidence type="ECO:0000259" key="2">
    <source>
        <dbReference type="Pfam" id="PF25167"/>
    </source>
</evidence>
<dbReference type="Pfam" id="PF25167">
    <property type="entry name" value="DUF7829"/>
    <property type="match status" value="1"/>
</dbReference>
<organism evidence="4 5">
    <name type="scientific">Xenophilus arseniciresistens</name>
    <dbReference type="NCBI Taxonomy" id="1283306"/>
    <lineage>
        <taxon>Bacteria</taxon>
        <taxon>Pseudomonadati</taxon>
        <taxon>Pseudomonadota</taxon>
        <taxon>Betaproteobacteria</taxon>
        <taxon>Burkholderiales</taxon>
        <taxon>Comamonadaceae</taxon>
        <taxon>Xenophilus</taxon>
    </lineage>
</organism>
<dbReference type="AlphaFoldDB" id="A0AAE3N8Y0"/>
<comment type="caution">
    <text evidence="4">The sequence shown here is derived from an EMBL/GenBank/DDBJ whole genome shotgun (WGS) entry which is preliminary data.</text>
</comment>
<evidence type="ECO:0000313" key="5">
    <source>
        <dbReference type="Proteomes" id="UP001212602"/>
    </source>
</evidence>
<evidence type="ECO:0000259" key="3">
    <source>
        <dbReference type="Pfam" id="PF25169"/>
    </source>
</evidence>
<keyword evidence="5" id="KW-1185">Reference proteome</keyword>
<dbReference type="Pfam" id="PF25169">
    <property type="entry name" value="DUF7830"/>
    <property type="match status" value="1"/>
</dbReference>
<protein>
    <submittedName>
        <fullName evidence="4">DUF6035 family protein</fullName>
    </submittedName>
</protein>
<gene>
    <name evidence="4" type="ORF">PGB34_12190</name>
</gene>
<dbReference type="RefSeq" id="WP_271428368.1">
    <property type="nucleotide sequence ID" value="NZ_JAQIPB010000004.1"/>
</dbReference>